<dbReference type="CDD" id="cd02065">
    <property type="entry name" value="B12-binding_like"/>
    <property type="match status" value="1"/>
</dbReference>
<proteinExistence type="predicted"/>
<dbReference type="Pfam" id="PF02607">
    <property type="entry name" value="B12-binding_2"/>
    <property type="match status" value="1"/>
</dbReference>
<dbReference type="RefSeq" id="WP_242619052.1">
    <property type="nucleotide sequence ID" value="NZ_CAACUY010000019.1"/>
</dbReference>
<sequence>MRADPWTDRLWTMVVSGRERSSVQTAFAALDAGLAPEALLMDVVAAVQDRVGAEWALGGMTVAQEHAATAISERVIAALAHHPSRPAPPGPPVEGRITVACAEGEWHALPARLLAEVLRLRGWDVEYLGAQVPTRYLATHLRRTRPAVVALSASMTARLPAAHQAITAARDLGVPVLAGGPAFGSDGRHARLLEAAGWAPDARTAADLLAKGIPPLRPTGSRPALPHLDDQEYSLITRSSAQLAHDVQTALPPRFARGHTDQEVEWVELLIDVLAAALYVDDADLFTTATRWTAGILAARGVDDTVVLAALDVMARALTDFPRAAALLTAARTTLHPLT</sequence>
<dbReference type="Gene3D" id="3.40.50.280">
    <property type="entry name" value="Cobalamin-binding domain"/>
    <property type="match status" value="1"/>
</dbReference>
<dbReference type="PROSITE" id="PS51332">
    <property type="entry name" value="B12_BINDING"/>
    <property type="match status" value="1"/>
</dbReference>
<reference evidence="5" key="1">
    <citation type="journal article" date="2019" name="Int. J. Syst. Evol. Microbiol.">
        <title>The Global Catalogue of Microorganisms (GCM) 10K type strain sequencing project: providing services to taxonomists for standard genome sequencing and annotation.</title>
        <authorList>
            <consortium name="The Broad Institute Genomics Platform"/>
            <consortium name="The Broad Institute Genome Sequencing Center for Infectious Disease"/>
            <person name="Wu L."/>
            <person name="Ma J."/>
        </authorList>
    </citation>
    <scope>NUCLEOTIDE SEQUENCE [LARGE SCALE GENOMIC DNA]</scope>
    <source>
        <strain evidence="5">JCM 9371</strain>
    </source>
</reference>
<feature type="domain" description="B12-binding" evidence="3">
    <location>
        <begin position="94"/>
        <end position="223"/>
    </location>
</feature>
<dbReference type="SUPFAM" id="SSF52242">
    <property type="entry name" value="Cobalamin (vitamin B12)-binding domain"/>
    <property type="match status" value="1"/>
</dbReference>
<dbReference type="PANTHER" id="PTHR45833:SF1">
    <property type="entry name" value="METHIONINE SYNTHASE"/>
    <property type="match status" value="1"/>
</dbReference>
<organism evidence="4 5">
    <name type="scientific">Actinomadura fibrosa</name>
    <dbReference type="NCBI Taxonomy" id="111802"/>
    <lineage>
        <taxon>Bacteria</taxon>
        <taxon>Bacillati</taxon>
        <taxon>Actinomycetota</taxon>
        <taxon>Actinomycetes</taxon>
        <taxon>Streptosporangiales</taxon>
        <taxon>Thermomonosporaceae</taxon>
        <taxon>Actinomadura</taxon>
    </lineage>
</organism>
<gene>
    <name evidence="4" type="ORF">ACFQZM_16490</name>
</gene>
<dbReference type="Pfam" id="PF02310">
    <property type="entry name" value="B12-binding"/>
    <property type="match status" value="1"/>
</dbReference>
<accession>A0ABW2XHY1</accession>
<evidence type="ECO:0000259" key="3">
    <source>
        <dbReference type="PROSITE" id="PS51332"/>
    </source>
</evidence>
<name>A0ABW2XHY1_9ACTN</name>
<dbReference type="Gene3D" id="1.10.1240.10">
    <property type="entry name" value="Methionine synthase domain"/>
    <property type="match status" value="1"/>
</dbReference>
<evidence type="ECO:0000313" key="4">
    <source>
        <dbReference type="EMBL" id="MFD0686102.1"/>
    </source>
</evidence>
<evidence type="ECO:0000256" key="2">
    <source>
        <dbReference type="ARBA" id="ARBA00023285"/>
    </source>
</evidence>
<dbReference type="InterPro" id="IPR006158">
    <property type="entry name" value="Cobalamin-bd"/>
</dbReference>
<dbReference type="EMBL" id="JBHTGP010000008">
    <property type="protein sequence ID" value="MFD0686102.1"/>
    <property type="molecule type" value="Genomic_DNA"/>
</dbReference>
<protein>
    <submittedName>
        <fullName evidence="4">B12-binding domain-containing protein</fullName>
    </submittedName>
</protein>
<dbReference type="InterPro" id="IPR003759">
    <property type="entry name" value="Cbl-bd_cap"/>
</dbReference>
<dbReference type="InterPro" id="IPR036594">
    <property type="entry name" value="Meth_synthase_dom"/>
</dbReference>
<evidence type="ECO:0000313" key="5">
    <source>
        <dbReference type="Proteomes" id="UP001597063"/>
    </source>
</evidence>
<keyword evidence="5" id="KW-1185">Reference proteome</keyword>
<dbReference type="Proteomes" id="UP001597063">
    <property type="component" value="Unassembled WGS sequence"/>
</dbReference>
<dbReference type="InterPro" id="IPR036724">
    <property type="entry name" value="Cobalamin-bd_sf"/>
</dbReference>
<dbReference type="PANTHER" id="PTHR45833">
    <property type="entry name" value="METHIONINE SYNTHASE"/>
    <property type="match status" value="1"/>
</dbReference>
<dbReference type="InterPro" id="IPR050554">
    <property type="entry name" value="Met_Synthase/Corrinoid"/>
</dbReference>
<keyword evidence="1" id="KW-0479">Metal-binding</keyword>
<comment type="caution">
    <text evidence="4">The sequence shown here is derived from an EMBL/GenBank/DDBJ whole genome shotgun (WGS) entry which is preliminary data.</text>
</comment>
<evidence type="ECO:0000256" key="1">
    <source>
        <dbReference type="ARBA" id="ARBA00022723"/>
    </source>
</evidence>
<keyword evidence="2" id="KW-0170">Cobalt</keyword>